<proteinExistence type="predicted"/>
<feature type="compositionally biased region" description="Low complexity" evidence="1">
    <location>
        <begin position="51"/>
        <end position="69"/>
    </location>
</feature>
<protein>
    <recommendedName>
        <fullName evidence="4">Ykud domain-containing protein</fullName>
    </recommendedName>
</protein>
<feature type="region of interest" description="Disordered" evidence="1">
    <location>
        <begin position="39"/>
        <end position="73"/>
    </location>
</feature>
<dbReference type="Proteomes" id="UP000032545">
    <property type="component" value="Unassembled WGS sequence"/>
</dbReference>
<dbReference type="EMBL" id="JYFN01000009">
    <property type="protein sequence ID" value="KJE23955.1"/>
    <property type="molecule type" value="Genomic_DNA"/>
</dbReference>
<organism evidence="2 3">
    <name type="scientific">Frankia torreyi</name>
    <dbReference type="NCBI Taxonomy" id="1856"/>
    <lineage>
        <taxon>Bacteria</taxon>
        <taxon>Bacillati</taxon>
        <taxon>Actinomycetota</taxon>
        <taxon>Actinomycetes</taxon>
        <taxon>Frankiales</taxon>
        <taxon>Frankiaceae</taxon>
        <taxon>Frankia</taxon>
    </lineage>
</organism>
<evidence type="ECO:0000256" key="1">
    <source>
        <dbReference type="SAM" id="MobiDB-lite"/>
    </source>
</evidence>
<sequence length="285" mass="29412" precursor="true">MADHRNRPRRAGAARGRSVAVGVAAAGVTLVVGAASAVHFSGPGSERDPRPSASVGAASAGSAPSAAGAERVRPNRVVGADGTAGASGAVPGIGAVMSAKIPRDALQVIVASGADRDTNTNNVTLWQRANPDAPWEPFGAPLTGRNGANGWTFTHHEGDLRSPIGVFSLTAAGGRLPDPGTGMPYEYRPAFYRTAAPQGQPMADAFNYVVAIDYNRLPGRPPSDPTRPLGDQVGGDIWLHVDHRSPTRGCVAVEQDALTSILRWLKPTAHPMIVMGDVGDLGADI</sequence>
<dbReference type="PATRIC" id="fig|1502723.3.peg.6511"/>
<evidence type="ECO:0000313" key="3">
    <source>
        <dbReference type="Proteomes" id="UP000032545"/>
    </source>
</evidence>
<accession>A0A0D8BIQ5</accession>
<name>A0A0D8BIQ5_9ACTN</name>
<reference evidence="3" key="1">
    <citation type="submission" date="2015-02" db="EMBL/GenBank/DDBJ databases">
        <title>Draft Genome of Frankia sp. CpI1-S.</title>
        <authorList>
            <person name="Oshone R.T."/>
            <person name="Ngom M."/>
            <person name="Ghodhbane-Gtari F."/>
            <person name="Gtari M."/>
            <person name="Morris K."/>
            <person name="Thomas K."/>
            <person name="Sen A."/>
            <person name="Tisa L.S."/>
        </authorList>
    </citation>
    <scope>NUCLEOTIDE SEQUENCE [LARGE SCALE GENOMIC DNA]</scope>
    <source>
        <strain evidence="3">CpI1-S</strain>
    </source>
</reference>
<gene>
    <name evidence="2" type="ORF">FF36_01642</name>
</gene>
<dbReference type="AlphaFoldDB" id="A0A0D8BIQ5"/>
<comment type="caution">
    <text evidence="2">The sequence shown here is derived from an EMBL/GenBank/DDBJ whole genome shotgun (WGS) entry which is preliminary data.</text>
</comment>
<dbReference type="PANTHER" id="PTHR38589:SF1">
    <property type="entry name" value="BLR0621 PROTEIN"/>
    <property type="match status" value="1"/>
</dbReference>
<dbReference type="PANTHER" id="PTHR38589">
    <property type="entry name" value="BLR0621 PROTEIN"/>
    <property type="match status" value="1"/>
</dbReference>
<keyword evidence="3" id="KW-1185">Reference proteome</keyword>
<evidence type="ECO:0008006" key="4">
    <source>
        <dbReference type="Google" id="ProtNLM"/>
    </source>
</evidence>
<reference evidence="2 3" key="2">
    <citation type="journal article" date="2016" name="Genome Announc.">
        <title>Permanent Draft Genome Sequences for Two Variants of Frankia sp. Strain CpI1, the First Frankia Strain Isolated from Root Nodules of Comptonia peregrina.</title>
        <authorList>
            <person name="Oshone R."/>
            <person name="Hurst S.G.IV."/>
            <person name="Abebe-Akele F."/>
            <person name="Simpson S."/>
            <person name="Morris K."/>
            <person name="Thomas W.K."/>
            <person name="Tisa L.S."/>
        </authorList>
    </citation>
    <scope>NUCLEOTIDE SEQUENCE [LARGE SCALE GENOMIC DNA]</scope>
    <source>
        <strain evidence="3">CpI1-S</strain>
    </source>
</reference>
<evidence type="ECO:0000313" key="2">
    <source>
        <dbReference type="EMBL" id="KJE23955.1"/>
    </source>
</evidence>